<evidence type="ECO:0000256" key="2">
    <source>
        <dbReference type="ARBA" id="ARBA00022692"/>
    </source>
</evidence>
<dbReference type="PROSITE" id="PS50801">
    <property type="entry name" value="STAS"/>
    <property type="match status" value="1"/>
</dbReference>
<feature type="transmembrane region" description="Helical" evidence="5">
    <location>
        <begin position="182"/>
        <end position="204"/>
    </location>
</feature>
<dbReference type="GO" id="GO:0016020">
    <property type="term" value="C:membrane"/>
    <property type="evidence" value="ECO:0007669"/>
    <property type="project" value="UniProtKB-SubCell"/>
</dbReference>
<gene>
    <name evidence="7" type="ORF">HICCMSTLAB_LOCUS4662</name>
</gene>
<feature type="transmembrane region" description="Helical" evidence="5">
    <location>
        <begin position="439"/>
        <end position="460"/>
    </location>
</feature>
<reference evidence="7" key="1">
    <citation type="submission" date="2021-04" db="EMBL/GenBank/DDBJ databases">
        <authorList>
            <person name="Chebbi M.A.C M."/>
        </authorList>
    </citation>
    <scope>NUCLEOTIDE SEQUENCE</scope>
</reference>
<keyword evidence="8" id="KW-1185">Reference proteome</keyword>
<name>A0A8J2HAB6_COTCN</name>
<dbReference type="InterPro" id="IPR011547">
    <property type="entry name" value="SLC26A/SulP_dom"/>
</dbReference>
<keyword evidence="3 5" id="KW-1133">Transmembrane helix</keyword>
<evidence type="ECO:0000259" key="6">
    <source>
        <dbReference type="PROSITE" id="PS50801"/>
    </source>
</evidence>
<dbReference type="InterPro" id="IPR036513">
    <property type="entry name" value="STAS_dom_sf"/>
</dbReference>
<evidence type="ECO:0000256" key="4">
    <source>
        <dbReference type="ARBA" id="ARBA00023136"/>
    </source>
</evidence>
<comment type="subcellular location">
    <subcellularLocation>
        <location evidence="1">Membrane</location>
        <topology evidence="1">Multi-pass membrane protein</topology>
    </subcellularLocation>
</comment>
<dbReference type="InterPro" id="IPR001902">
    <property type="entry name" value="SLC26A/SulP_fam"/>
</dbReference>
<organism evidence="7 8">
    <name type="scientific">Cotesia congregata</name>
    <name type="common">Parasitoid wasp</name>
    <name type="synonym">Apanteles congregatus</name>
    <dbReference type="NCBI Taxonomy" id="51543"/>
    <lineage>
        <taxon>Eukaryota</taxon>
        <taxon>Metazoa</taxon>
        <taxon>Ecdysozoa</taxon>
        <taxon>Arthropoda</taxon>
        <taxon>Hexapoda</taxon>
        <taxon>Insecta</taxon>
        <taxon>Pterygota</taxon>
        <taxon>Neoptera</taxon>
        <taxon>Endopterygota</taxon>
        <taxon>Hymenoptera</taxon>
        <taxon>Apocrita</taxon>
        <taxon>Ichneumonoidea</taxon>
        <taxon>Braconidae</taxon>
        <taxon>Microgastrinae</taxon>
        <taxon>Cotesia</taxon>
    </lineage>
</organism>
<dbReference type="GO" id="GO:0055085">
    <property type="term" value="P:transmembrane transport"/>
    <property type="evidence" value="ECO:0007669"/>
    <property type="project" value="InterPro"/>
</dbReference>
<feature type="transmembrane region" description="Helical" evidence="5">
    <location>
        <begin position="360"/>
        <end position="380"/>
    </location>
</feature>
<dbReference type="Pfam" id="PF00916">
    <property type="entry name" value="Sulfate_transp"/>
    <property type="match status" value="1"/>
</dbReference>
<evidence type="ECO:0000313" key="8">
    <source>
        <dbReference type="Proteomes" id="UP000786811"/>
    </source>
</evidence>
<dbReference type="SUPFAM" id="SSF52091">
    <property type="entry name" value="SpoIIaa-like"/>
    <property type="match status" value="1"/>
</dbReference>
<comment type="caution">
    <text evidence="7">The sequence shown here is derived from an EMBL/GenBank/DDBJ whole genome shotgun (WGS) entry which is preliminary data.</text>
</comment>
<dbReference type="OrthoDB" id="288203at2759"/>
<sequence>MSKYEIKDNKPDGDCNVQLTNFENSHEDGLVIRNPMVDFNNRLNSTGFNEYKSTNRPVIHEYEESSIGTEWFCERLKKSFRKKTLYRRVPIFDWLPKYQKEFVVCDLVAGITVGLTVIPQAIAYANIAGVSPQNGLYSSFMAPFLYTIFGSSKDVSVGPTALASILTHETLLRAQVSLDHTILLTFISGLVSLLMGILQLGFLIDFISGPVSVGFTSAAAILIATSQVKDILGIRIPSGKFIHTWHGVFEHIGETRLWDAVLGFFCLMILFGLRKLNDIRVISKDTKDPSITQKAMKTFLWFMSTTRNIMVVISGAILAWILESNLGSSPFILTGHVKEGLPTFQPPPFSAQIGNQTYTFFHLASALGSGCFVVPLLSILETIAIAKVFSDGKPVDASQEMFALGVCNIVSSFFQSMPVSGGLSRGAVNHASGVKTTLGGIYTGILVLLSLQFLTSYLYYTPKSVLAAVIIAAVVFMVEFHVAKPMWKSKKIDLIPAIVTFVSCLFVGLELGVIIGISINLLFLLYASARPSLRVRKITIPGEFEYLMITPDRSLSFPSVEYVRSAMSKYGTREGIHMPIVIDATHIQAADYTAARGIKNIIEDFAKRGQPLIFYNLKPSIAAIFRGVKPAHMIICSSENELNQSLRDTASISSITVTP</sequence>
<dbReference type="EMBL" id="CAJNRD030001119">
    <property type="protein sequence ID" value="CAG5087966.1"/>
    <property type="molecule type" value="Genomic_DNA"/>
</dbReference>
<dbReference type="CDD" id="cd07042">
    <property type="entry name" value="STAS_SulP_like_sulfate_transporter"/>
    <property type="match status" value="1"/>
</dbReference>
<feature type="domain" description="STAS" evidence="6">
    <location>
        <begin position="547"/>
        <end position="626"/>
    </location>
</feature>
<feature type="transmembrane region" description="Helical" evidence="5">
    <location>
        <begin position="465"/>
        <end position="482"/>
    </location>
</feature>
<keyword evidence="2 5" id="KW-0812">Transmembrane</keyword>
<dbReference type="Pfam" id="PF01740">
    <property type="entry name" value="STAS"/>
    <property type="match status" value="1"/>
</dbReference>
<evidence type="ECO:0000256" key="1">
    <source>
        <dbReference type="ARBA" id="ARBA00004141"/>
    </source>
</evidence>
<feature type="transmembrane region" description="Helical" evidence="5">
    <location>
        <begin position="494"/>
        <end position="527"/>
    </location>
</feature>
<dbReference type="Proteomes" id="UP000786811">
    <property type="component" value="Unassembled WGS sequence"/>
</dbReference>
<dbReference type="PANTHER" id="PTHR11814">
    <property type="entry name" value="SULFATE TRANSPORTER"/>
    <property type="match status" value="1"/>
</dbReference>
<dbReference type="AlphaFoldDB" id="A0A8J2HAB6"/>
<dbReference type="Gene3D" id="3.30.750.24">
    <property type="entry name" value="STAS domain"/>
    <property type="match status" value="1"/>
</dbReference>
<proteinExistence type="predicted"/>
<accession>A0A8J2HAB6</accession>
<feature type="transmembrane region" description="Helical" evidence="5">
    <location>
        <begin position="257"/>
        <end position="277"/>
    </location>
</feature>
<feature type="transmembrane region" description="Helical" evidence="5">
    <location>
        <begin position="401"/>
        <end position="419"/>
    </location>
</feature>
<feature type="transmembrane region" description="Helical" evidence="5">
    <location>
        <begin position="298"/>
        <end position="322"/>
    </location>
</feature>
<dbReference type="InterPro" id="IPR002645">
    <property type="entry name" value="STAS_dom"/>
</dbReference>
<protein>
    <submittedName>
        <fullName evidence="7">Similar to Slc26a11: Sodium-independent sulfate anion transporter (Mus musculus)</fullName>
    </submittedName>
</protein>
<evidence type="ECO:0000313" key="7">
    <source>
        <dbReference type="EMBL" id="CAG5087966.1"/>
    </source>
</evidence>
<evidence type="ECO:0000256" key="3">
    <source>
        <dbReference type="ARBA" id="ARBA00022989"/>
    </source>
</evidence>
<keyword evidence="4 5" id="KW-0472">Membrane</keyword>
<evidence type="ECO:0000256" key="5">
    <source>
        <dbReference type="SAM" id="Phobius"/>
    </source>
</evidence>